<gene>
    <name evidence="1" type="ORF">CR513_01970</name>
</gene>
<accession>A0A371IDM6</accession>
<comment type="caution">
    <text evidence="1">The sequence shown here is derived from an EMBL/GenBank/DDBJ whole genome shotgun (WGS) entry which is preliminary data.</text>
</comment>
<name>A0A371IDM6_MUCPR</name>
<sequence>MYYQATTFCFLLLQVTRFPPKTRLAFKTGGSFQLLEDRVHTSFER</sequence>
<dbReference type="Proteomes" id="UP000257109">
    <property type="component" value="Unassembled WGS sequence"/>
</dbReference>
<proteinExistence type="predicted"/>
<organism evidence="1 2">
    <name type="scientific">Mucuna pruriens</name>
    <name type="common">Velvet bean</name>
    <name type="synonym">Dolichos pruriens</name>
    <dbReference type="NCBI Taxonomy" id="157652"/>
    <lineage>
        <taxon>Eukaryota</taxon>
        <taxon>Viridiplantae</taxon>
        <taxon>Streptophyta</taxon>
        <taxon>Embryophyta</taxon>
        <taxon>Tracheophyta</taxon>
        <taxon>Spermatophyta</taxon>
        <taxon>Magnoliopsida</taxon>
        <taxon>eudicotyledons</taxon>
        <taxon>Gunneridae</taxon>
        <taxon>Pentapetalae</taxon>
        <taxon>rosids</taxon>
        <taxon>fabids</taxon>
        <taxon>Fabales</taxon>
        <taxon>Fabaceae</taxon>
        <taxon>Papilionoideae</taxon>
        <taxon>50 kb inversion clade</taxon>
        <taxon>NPAAA clade</taxon>
        <taxon>indigoferoid/millettioid clade</taxon>
        <taxon>Phaseoleae</taxon>
        <taxon>Mucuna</taxon>
    </lineage>
</organism>
<dbReference type="AlphaFoldDB" id="A0A371IDM6"/>
<reference evidence="1" key="1">
    <citation type="submission" date="2018-05" db="EMBL/GenBank/DDBJ databases">
        <title>Draft genome of Mucuna pruriens seed.</title>
        <authorList>
            <person name="Nnadi N.E."/>
            <person name="Vos R."/>
            <person name="Hasami M.H."/>
            <person name="Devisetty U.K."/>
            <person name="Aguiy J.C."/>
        </authorList>
    </citation>
    <scope>NUCLEOTIDE SEQUENCE [LARGE SCALE GENOMIC DNA]</scope>
    <source>
        <strain evidence="1">JCA_2017</strain>
    </source>
</reference>
<dbReference type="EMBL" id="QJKJ01000337">
    <property type="protein sequence ID" value="RDY13147.1"/>
    <property type="molecule type" value="Genomic_DNA"/>
</dbReference>
<evidence type="ECO:0000313" key="2">
    <source>
        <dbReference type="Proteomes" id="UP000257109"/>
    </source>
</evidence>
<evidence type="ECO:0000313" key="1">
    <source>
        <dbReference type="EMBL" id="RDY13147.1"/>
    </source>
</evidence>
<keyword evidence="2" id="KW-1185">Reference proteome</keyword>
<protein>
    <submittedName>
        <fullName evidence="1">Uncharacterized protein</fullName>
    </submittedName>
</protein>